<feature type="region of interest" description="Disordered" evidence="1">
    <location>
        <begin position="15"/>
        <end position="37"/>
    </location>
</feature>
<dbReference type="AlphaFoldDB" id="A0A2K8KSG0"/>
<evidence type="ECO:0000313" key="3">
    <source>
        <dbReference type="Proteomes" id="UP000229757"/>
    </source>
</evidence>
<reference evidence="2 3" key="1">
    <citation type="journal article" date="2017" name="Environ. Microbiol.">
        <title>Genomic and physiological analyses of 'Reinekea forsetii' reveal a versatile opportunistic lifestyle during spring algae blooms.</title>
        <authorList>
            <person name="Avci B."/>
            <person name="Hahnke R.L."/>
            <person name="Chafee M."/>
            <person name="Fischer T."/>
            <person name="Gruber-Vodicka H."/>
            <person name="Tegetmeyer H.E."/>
            <person name="Harder J."/>
            <person name="Fuchs B.M."/>
            <person name="Amann R.I."/>
            <person name="Teeling H."/>
        </authorList>
    </citation>
    <scope>NUCLEOTIDE SEQUENCE [LARGE SCALE GENOMIC DNA]</scope>
    <source>
        <strain evidence="2 3">Hel1_31_D35</strain>
    </source>
</reference>
<dbReference type="KEGG" id="rfo:REIFOR_00678"/>
<evidence type="ECO:0000313" key="2">
    <source>
        <dbReference type="EMBL" id="ATX75846.1"/>
    </source>
</evidence>
<name>A0A2K8KSG0_9GAMM</name>
<organism evidence="2 3">
    <name type="scientific">Reinekea forsetii</name>
    <dbReference type="NCBI Taxonomy" id="1336806"/>
    <lineage>
        <taxon>Bacteria</taxon>
        <taxon>Pseudomonadati</taxon>
        <taxon>Pseudomonadota</taxon>
        <taxon>Gammaproteobacteria</taxon>
        <taxon>Oceanospirillales</taxon>
        <taxon>Saccharospirillaceae</taxon>
        <taxon>Reinekea</taxon>
    </lineage>
</organism>
<proteinExistence type="predicted"/>
<keyword evidence="3" id="KW-1185">Reference proteome</keyword>
<evidence type="ECO:0000256" key="1">
    <source>
        <dbReference type="SAM" id="MobiDB-lite"/>
    </source>
</evidence>
<dbReference type="Proteomes" id="UP000229757">
    <property type="component" value="Chromosome"/>
</dbReference>
<sequence>MSKVYKQVNFVAGVSGAAFGGGGGGGGGNKKKKKKSTQVGCNYVGVKELGALAAGTGAMGLAGGAAATSSSAVATVSAVGASVLTVAAVGGWNIGVAFNQATGVCDI</sequence>
<gene>
    <name evidence="2" type="ORF">REIFOR_00678</name>
</gene>
<feature type="compositionally biased region" description="Gly residues" evidence="1">
    <location>
        <begin position="18"/>
        <end position="28"/>
    </location>
</feature>
<protein>
    <submittedName>
        <fullName evidence="2">Uncharacterized protein</fullName>
    </submittedName>
</protein>
<dbReference type="RefSeq" id="WP_100256229.1">
    <property type="nucleotide sequence ID" value="NZ_CP011797.1"/>
</dbReference>
<dbReference type="EMBL" id="CP011797">
    <property type="protein sequence ID" value="ATX75846.1"/>
    <property type="molecule type" value="Genomic_DNA"/>
</dbReference>
<accession>A0A2K8KSG0</accession>